<dbReference type="AlphaFoldDB" id="A0A089QGP8"/>
<gene>
    <name evidence="1" type="ORF">LSJ_1358</name>
</gene>
<organism evidence="1 2">
    <name type="scientific">Ligilactobacillus salivarius</name>
    <dbReference type="NCBI Taxonomy" id="1624"/>
    <lineage>
        <taxon>Bacteria</taxon>
        <taxon>Bacillati</taxon>
        <taxon>Bacillota</taxon>
        <taxon>Bacilli</taxon>
        <taxon>Lactobacillales</taxon>
        <taxon>Lactobacillaceae</taxon>
        <taxon>Ligilactobacillus</taxon>
    </lineage>
</organism>
<protein>
    <submittedName>
        <fullName evidence="1">Virulence-related protein</fullName>
    </submittedName>
</protein>
<dbReference type="Proteomes" id="UP000029488">
    <property type="component" value="Chromosome"/>
</dbReference>
<name>A0A089QGP8_9LACO</name>
<evidence type="ECO:0000313" key="1">
    <source>
        <dbReference type="EMBL" id="AIR11018.1"/>
    </source>
</evidence>
<evidence type="ECO:0000313" key="2">
    <source>
        <dbReference type="Proteomes" id="UP000029488"/>
    </source>
</evidence>
<reference evidence="1 2" key="1">
    <citation type="journal article" date="2014" name="BMC Genomics">
        <title>Unusual genome complexity in Lactobacillus salivarius JCM1046.</title>
        <authorList>
            <person name="Raftis E.J."/>
            <person name="Forde B.M."/>
            <person name="Claesson M.J."/>
            <person name="O'Toole P.W."/>
        </authorList>
    </citation>
    <scope>NUCLEOTIDE SEQUENCE [LARGE SCALE GENOMIC DNA]</scope>
    <source>
        <strain evidence="1 2">JCM1046</strain>
    </source>
</reference>
<proteinExistence type="predicted"/>
<dbReference type="EMBL" id="CP007646">
    <property type="protein sequence ID" value="AIR11018.1"/>
    <property type="molecule type" value="Genomic_DNA"/>
</dbReference>
<accession>A0A089QGP8</accession>
<dbReference type="KEGG" id="lsj:LSJ_1358"/>
<sequence length="210" mass="24197">MIINFDVTGPRRKQLVTAIAGFTNRKAEYQYTPTYAYKIGPYIVTKDGELVYQDEDVQPLLATLAKQGFNPKDDKVSLKLSYNRESFDESDLNHLKQLIWAKGNLIKGALAIDSLPLEVTDEKVSLDWFKDIKPEEAQAYQLFANHLVDYAKKRTRVITQPREYKNPRYAFRCFLLQLGFIGPEYKEARKILLSKLHGSCSFRKEATNHA</sequence>
<dbReference type="RefSeq" id="WP_044005209.1">
    <property type="nucleotide sequence ID" value="NZ_CP007646.1"/>
</dbReference>